<sequence>MSASSSSQYALSNREADELNKKVKAEALVTCDDIVREFAACASGRTVSVAWACRDQHKKMQDCLRPHTGPEAMERARLAYLSEKRGR</sequence>
<evidence type="ECO:0000256" key="1">
    <source>
        <dbReference type="ARBA" id="ARBA00007347"/>
    </source>
</evidence>
<evidence type="ECO:0000256" key="2">
    <source>
        <dbReference type="ARBA" id="ARBA00023157"/>
    </source>
</evidence>
<proteinExistence type="inferred from homology"/>
<evidence type="ECO:0000313" key="5">
    <source>
        <dbReference type="Proteomes" id="UP000077521"/>
    </source>
</evidence>
<reference evidence="4" key="1">
    <citation type="submission" date="2016-04" db="EMBL/GenBank/DDBJ databases">
        <authorList>
            <person name="Nguyen H.D."/>
            <person name="Samba Siva P."/>
            <person name="Cullis J."/>
            <person name="Levesque C.A."/>
            <person name="Hambleton S."/>
        </authorList>
    </citation>
    <scope>NUCLEOTIDE SEQUENCE</scope>
    <source>
        <strain evidence="4">DAOMC 236416</strain>
    </source>
</reference>
<keyword evidence="3" id="KW-0999">Mitochondrion inner membrane</keyword>
<comment type="similarity">
    <text evidence="1 3">Belongs to the CMC family.</text>
</comment>
<evidence type="ECO:0000313" key="4">
    <source>
        <dbReference type="EMBL" id="KAE8244990.1"/>
    </source>
</evidence>
<keyword evidence="3" id="KW-0496">Mitochondrion</keyword>
<comment type="function">
    <text evidence="3">Required for mitochondrial cytochrome c oxidase (COX) assembly and respiration.</text>
</comment>
<accession>A0A177TZH2</accession>
<dbReference type="Pfam" id="PF08583">
    <property type="entry name" value="Cmc1"/>
    <property type="match status" value="1"/>
</dbReference>
<protein>
    <recommendedName>
        <fullName evidence="3">COX assembly mitochondrial protein</fullName>
    </recommendedName>
</protein>
<dbReference type="InterPro" id="IPR013892">
    <property type="entry name" value="Cyt_c_biogenesis_Cmc1-like"/>
</dbReference>
<name>A0A177TZH2_9BASI</name>
<gene>
    <name evidence="4" type="ORF">A4X13_0g6135</name>
</gene>
<keyword evidence="3" id="KW-0143">Chaperone</keyword>
<dbReference type="PANTHER" id="PTHR22977:SF5">
    <property type="entry name" value="COX ASSEMBLY MITOCHONDRIAL PROTEIN HOMOLOG"/>
    <property type="match status" value="1"/>
</dbReference>
<reference evidence="4" key="2">
    <citation type="journal article" date="2019" name="IMA Fungus">
        <title>Genome sequencing and comparison of five Tilletia species to identify candidate genes for the detection of regulated species infecting wheat.</title>
        <authorList>
            <person name="Nguyen H.D.T."/>
            <person name="Sultana T."/>
            <person name="Kesanakurti P."/>
            <person name="Hambleton S."/>
        </authorList>
    </citation>
    <scope>NUCLEOTIDE SEQUENCE</scope>
    <source>
        <strain evidence="4">DAOMC 236416</strain>
    </source>
</reference>
<dbReference type="GO" id="GO:0005743">
    <property type="term" value="C:mitochondrial inner membrane"/>
    <property type="evidence" value="ECO:0007669"/>
    <property type="project" value="UniProtKB-SubCell"/>
</dbReference>
<keyword evidence="2" id="KW-1015">Disulfide bond</keyword>
<organism evidence="4 5">
    <name type="scientific">Tilletia indica</name>
    <dbReference type="NCBI Taxonomy" id="43049"/>
    <lineage>
        <taxon>Eukaryota</taxon>
        <taxon>Fungi</taxon>
        <taxon>Dikarya</taxon>
        <taxon>Basidiomycota</taxon>
        <taxon>Ustilaginomycotina</taxon>
        <taxon>Exobasidiomycetes</taxon>
        <taxon>Tilletiales</taxon>
        <taxon>Tilletiaceae</taxon>
        <taxon>Tilletia</taxon>
    </lineage>
</organism>
<comment type="subcellular location">
    <subcellularLocation>
        <location evidence="3">Mitochondrion inner membrane</location>
    </subcellularLocation>
</comment>
<comment type="caution">
    <text evidence="4">The sequence shown here is derived from an EMBL/GenBank/DDBJ whole genome shotgun (WGS) entry which is preliminary data.</text>
</comment>
<dbReference type="EMBL" id="LWDF02000548">
    <property type="protein sequence ID" value="KAE8244990.1"/>
    <property type="molecule type" value="Genomic_DNA"/>
</dbReference>
<dbReference type="AlphaFoldDB" id="A0A177TZH2"/>
<dbReference type="Proteomes" id="UP000077521">
    <property type="component" value="Unassembled WGS sequence"/>
</dbReference>
<keyword evidence="3" id="KW-0472">Membrane</keyword>
<evidence type="ECO:0000256" key="3">
    <source>
        <dbReference type="RuleBase" id="RU364104"/>
    </source>
</evidence>
<keyword evidence="5" id="KW-1185">Reference proteome</keyword>
<dbReference type="PANTHER" id="PTHR22977">
    <property type="entry name" value="COX ASSEMBLY MITOCHONDRIAL PROTEIN"/>
    <property type="match status" value="1"/>
</dbReference>